<proteinExistence type="predicted"/>
<keyword evidence="1" id="KW-1133">Transmembrane helix</keyword>
<name>A0ABU0T6I0_9ACTN</name>
<keyword evidence="1" id="KW-0472">Membrane</keyword>
<evidence type="ECO:0000313" key="3">
    <source>
        <dbReference type="Proteomes" id="UP001230328"/>
    </source>
</evidence>
<dbReference type="EMBL" id="JAUSZI010000002">
    <property type="protein sequence ID" value="MDQ1031414.1"/>
    <property type="molecule type" value="Genomic_DNA"/>
</dbReference>
<protein>
    <recommendedName>
        <fullName evidence="4">Integral membrane protein</fullName>
    </recommendedName>
</protein>
<feature type="transmembrane region" description="Helical" evidence="1">
    <location>
        <begin position="39"/>
        <end position="60"/>
    </location>
</feature>
<comment type="caution">
    <text evidence="2">The sequence shown here is derived from an EMBL/GenBank/DDBJ whole genome shotgun (WGS) entry which is preliminary data.</text>
</comment>
<evidence type="ECO:0000313" key="2">
    <source>
        <dbReference type="EMBL" id="MDQ1031414.1"/>
    </source>
</evidence>
<feature type="transmembrane region" description="Helical" evidence="1">
    <location>
        <begin position="66"/>
        <end position="90"/>
    </location>
</feature>
<evidence type="ECO:0000256" key="1">
    <source>
        <dbReference type="SAM" id="Phobius"/>
    </source>
</evidence>
<keyword evidence="1" id="KW-0812">Transmembrane</keyword>
<sequence>MTGRETSGTARHEAPLRFVPALVAAADTLNRISPSPARVLYAGIWGTTLATAVLLAPLLAGWCLAAGGHLLIALVLTGCGLSGAAVCLPLKALTKTTLPSPAA</sequence>
<dbReference type="RefSeq" id="WP_307527535.1">
    <property type="nucleotide sequence ID" value="NZ_JAUSZI010000002.1"/>
</dbReference>
<accession>A0ABU0T6I0</accession>
<organism evidence="2 3">
    <name type="scientific">Streptomyces umbrinus</name>
    <dbReference type="NCBI Taxonomy" id="67370"/>
    <lineage>
        <taxon>Bacteria</taxon>
        <taxon>Bacillati</taxon>
        <taxon>Actinomycetota</taxon>
        <taxon>Actinomycetes</taxon>
        <taxon>Kitasatosporales</taxon>
        <taxon>Streptomycetaceae</taxon>
        <taxon>Streptomyces</taxon>
        <taxon>Streptomyces phaeochromogenes group</taxon>
    </lineage>
</organism>
<keyword evidence="3" id="KW-1185">Reference proteome</keyword>
<gene>
    <name evidence="2" type="ORF">QF035_008996</name>
</gene>
<dbReference type="Proteomes" id="UP001230328">
    <property type="component" value="Unassembled WGS sequence"/>
</dbReference>
<reference evidence="2 3" key="1">
    <citation type="submission" date="2023-07" db="EMBL/GenBank/DDBJ databases">
        <title>Comparative genomics of wheat-associated soil bacteria to identify genetic determinants of phenazine resistance.</title>
        <authorList>
            <person name="Mouncey N."/>
        </authorList>
    </citation>
    <scope>NUCLEOTIDE SEQUENCE [LARGE SCALE GENOMIC DNA]</scope>
    <source>
        <strain evidence="2 3">V2I4</strain>
    </source>
</reference>
<evidence type="ECO:0008006" key="4">
    <source>
        <dbReference type="Google" id="ProtNLM"/>
    </source>
</evidence>